<dbReference type="InterPro" id="IPR009003">
    <property type="entry name" value="Peptidase_S1_PA"/>
</dbReference>
<keyword evidence="6" id="KW-1185">Reference proteome</keyword>
<dbReference type="EMBL" id="QEAP01000609">
    <property type="protein sequence ID" value="TPX63412.1"/>
    <property type="molecule type" value="Genomic_DNA"/>
</dbReference>
<evidence type="ECO:0000259" key="4">
    <source>
        <dbReference type="PROSITE" id="PS50106"/>
    </source>
</evidence>
<dbReference type="GO" id="GO:0006508">
    <property type="term" value="P:proteolysis"/>
    <property type="evidence" value="ECO:0007669"/>
    <property type="project" value="UniProtKB-KW"/>
</dbReference>
<dbReference type="OrthoDB" id="4217619at2759"/>
<dbReference type="InterPro" id="IPR036034">
    <property type="entry name" value="PDZ_sf"/>
</dbReference>
<reference evidence="5 6" key="1">
    <citation type="journal article" date="2019" name="Sci. Rep.">
        <title>Comparative genomics of chytrid fungi reveal insights into the obligate biotrophic and pathogenic lifestyle of Synchytrium endobioticum.</title>
        <authorList>
            <person name="van de Vossenberg B.T.L.H."/>
            <person name="Warris S."/>
            <person name="Nguyen H.D.T."/>
            <person name="van Gent-Pelzer M.P.E."/>
            <person name="Joly D.L."/>
            <person name="van de Geest H.C."/>
            <person name="Bonants P.J.M."/>
            <person name="Smith D.S."/>
            <person name="Levesque C.A."/>
            <person name="van der Lee T.A.J."/>
        </authorList>
    </citation>
    <scope>NUCLEOTIDE SEQUENCE [LARGE SCALE GENOMIC DNA]</scope>
    <source>
        <strain evidence="5 6">CBS 675.73</strain>
    </source>
</reference>
<evidence type="ECO:0000313" key="5">
    <source>
        <dbReference type="EMBL" id="TPX63412.1"/>
    </source>
</evidence>
<evidence type="ECO:0000256" key="1">
    <source>
        <dbReference type="ARBA" id="ARBA00010541"/>
    </source>
</evidence>
<sequence length="407" mass="44510">MFIRRLTQTLHHHLRPNLRPTSRTRSKNLSIALAVGVSTLSAATLTIHADADPAARHAQWPWFNAQAKNHPTNTSETSNNFIADAAEKVMDSVVNILMETEVQDSWFSKKTVCSRGSGFFITADGKVLTNAHVVEDHSVGSKITVTTSDGLEYEAFIHAVDFLSDLAVLTVIPDNTDLDALWKPVKLGSTKPMRAGDWVVSIGNPFGLQNTVTVGIVSSQRRKSVEIGRTDSRVEYFQTDCIIHSGSSGGPLVNIHGEVIGINTMRADSEGISFAIKVDHSLDMINQLLHLGKIVRPWIGVGMVSLNPYVWQQLRLQTPIEQLPQTDAGVLITSIAKDSPADKAGIREGDVIIQVNDAPIESASKMIGLQIDTPVSLILRRNELQEGSTFKSVDIHVLIFPQEYPTA</sequence>
<dbReference type="Pfam" id="PF17820">
    <property type="entry name" value="PDZ_6"/>
    <property type="match status" value="1"/>
</dbReference>
<dbReference type="GO" id="GO:0004252">
    <property type="term" value="F:serine-type endopeptidase activity"/>
    <property type="evidence" value="ECO:0007669"/>
    <property type="project" value="InterPro"/>
</dbReference>
<keyword evidence="2" id="KW-0645">Protease</keyword>
<dbReference type="PANTHER" id="PTHR22939">
    <property type="entry name" value="SERINE PROTEASE FAMILY S1C HTRA-RELATED"/>
    <property type="match status" value="1"/>
</dbReference>
<feature type="domain" description="PDZ" evidence="4">
    <location>
        <begin position="328"/>
        <end position="364"/>
    </location>
</feature>
<dbReference type="SMART" id="SM00228">
    <property type="entry name" value="PDZ"/>
    <property type="match status" value="1"/>
</dbReference>
<accession>A0A507EI02</accession>
<comment type="caution">
    <text evidence="5">The sequence shown here is derived from an EMBL/GenBank/DDBJ whole genome shotgun (WGS) entry which is preliminary data.</text>
</comment>
<dbReference type="Gene3D" id="2.30.42.10">
    <property type="match status" value="1"/>
</dbReference>
<evidence type="ECO:0000256" key="3">
    <source>
        <dbReference type="ARBA" id="ARBA00022801"/>
    </source>
</evidence>
<dbReference type="PANTHER" id="PTHR22939:SF129">
    <property type="entry name" value="SERINE PROTEASE HTRA2, MITOCHONDRIAL"/>
    <property type="match status" value="1"/>
</dbReference>
<dbReference type="InterPro" id="IPR001940">
    <property type="entry name" value="Peptidase_S1C"/>
</dbReference>
<evidence type="ECO:0000256" key="2">
    <source>
        <dbReference type="ARBA" id="ARBA00022670"/>
    </source>
</evidence>
<protein>
    <recommendedName>
        <fullName evidence="4">PDZ domain-containing protein</fullName>
    </recommendedName>
</protein>
<dbReference type="GO" id="GO:0012501">
    <property type="term" value="P:programmed cell death"/>
    <property type="evidence" value="ECO:0007669"/>
    <property type="project" value="TreeGrafter"/>
</dbReference>
<dbReference type="Pfam" id="PF13365">
    <property type="entry name" value="Trypsin_2"/>
    <property type="match status" value="1"/>
</dbReference>
<dbReference type="STRING" id="246404.A0A507EI02"/>
<dbReference type="Proteomes" id="UP000320333">
    <property type="component" value="Unassembled WGS sequence"/>
</dbReference>
<dbReference type="InterPro" id="IPR041489">
    <property type="entry name" value="PDZ_6"/>
</dbReference>
<dbReference type="PROSITE" id="PS50106">
    <property type="entry name" value="PDZ"/>
    <property type="match status" value="1"/>
</dbReference>
<dbReference type="SUPFAM" id="SSF50494">
    <property type="entry name" value="Trypsin-like serine proteases"/>
    <property type="match status" value="1"/>
</dbReference>
<gene>
    <name evidence="5" type="ORF">CcCBS67573_g08686</name>
</gene>
<dbReference type="Gene3D" id="2.40.10.120">
    <property type="match status" value="1"/>
</dbReference>
<keyword evidence="3" id="KW-0378">Hydrolase</keyword>
<comment type="similarity">
    <text evidence="1">Belongs to the peptidase S1C family.</text>
</comment>
<dbReference type="AlphaFoldDB" id="A0A507EI02"/>
<organism evidence="5 6">
    <name type="scientific">Chytriomyces confervae</name>
    <dbReference type="NCBI Taxonomy" id="246404"/>
    <lineage>
        <taxon>Eukaryota</taxon>
        <taxon>Fungi</taxon>
        <taxon>Fungi incertae sedis</taxon>
        <taxon>Chytridiomycota</taxon>
        <taxon>Chytridiomycota incertae sedis</taxon>
        <taxon>Chytridiomycetes</taxon>
        <taxon>Chytridiales</taxon>
        <taxon>Chytriomycetaceae</taxon>
        <taxon>Chytriomyces</taxon>
    </lineage>
</organism>
<proteinExistence type="inferred from homology"/>
<dbReference type="GO" id="GO:0043065">
    <property type="term" value="P:positive regulation of apoptotic process"/>
    <property type="evidence" value="ECO:0007669"/>
    <property type="project" value="TreeGrafter"/>
</dbReference>
<dbReference type="PRINTS" id="PR00834">
    <property type="entry name" value="PROTEASES2C"/>
</dbReference>
<dbReference type="InterPro" id="IPR001478">
    <property type="entry name" value="PDZ"/>
</dbReference>
<name>A0A507EI02_9FUNG</name>
<evidence type="ECO:0000313" key="6">
    <source>
        <dbReference type="Proteomes" id="UP000320333"/>
    </source>
</evidence>
<dbReference type="SUPFAM" id="SSF50156">
    <property type="entry name" value="PDZ domain-like"/>
    <property type="match status" value="1"/>
</dbReference>